<protein>
    <submittedName>
        <fullName evidence="2">Uncharacterized protein</fullName>
    </submittedName>
</protein>
<evidence type="ECO:0000256" key="1">
    <source>
        <dbReference type="SAM" id="Phobius"/>
    </source>
</evidence>
<name>A0A6J5MT87_9CAUD</name>
<evidence type="ECO:0000313" key="2">
    <source>
        <dbReference type="EMBL" id="CAB4149988.1"/>
    </source>
</evidence>
<dbReference type="EMBL" id="LR796526">
    <property type="protein sequence ID" value="CAB4149988.1"/>
    <property type="molecule type" value="Genomic_DNA"/>
</dbReference>
<organism evidence="2">
    <name type="scientific">uncultured Caudovirales phage</name>
    <dbReference type="NCBI Taxonomy" id="2100421"/>
    <lineage>
        <taxon>Viruses</taxon>
        <taxon>Duplodnaviria</taxon>
        <taxon>Heunggongvirae</taxon>
        <taxon>Uroviricota</taxon>
        <taxon>Caudoviricetes</taxon>
        <taxon>Peduoviridae</taxon>
        <taxon>Maltschvirus</taxon>
        <taxon>Maltschvirus maltsch</taxon>
    </lineage>
</organism>
<gene>
    <name evidence="2" type="ORF">UFOVP555_57</name>
</gene>
<reference evidence="2" key="1">
    <citation type="submission" date="2020-04" db="EMBL/GenBank/DDBJ databases">
        <authorList>
            <person name="Chiriac C."/>
            <person name="Salcher M."/>
            <person name="Ghai R."/>
            <person name="Kavagutti S V."/>
        </authorList>
    </citation>
    <scope>NUCLEOTIDE SEQUENCE</scope>
</reference>
<keyword evidence="1" id="KW-1133">Transmembrane helix</keyword>
<feature type="transmembrane region" description="Helical" evidence="1">
    <location>
        <begin position="14"/>
        <end position="33"/>
    </location>
</feature>
<accession>A0A6J5MT87</accession>
<keyword evidence="1" id="KW-0812">Transmembrane</keyword>
<proteinExistence type="predicted"/>
<keyword evidence="1" id="KW-0472">Membrane</keyword>
<sequence length="34" mass="3808">MICEKQKGFLFNETVWACFAVLCLIVILVGAIYA</sequence>